<evidence type="ECO:0000256" key="3">
    <source>
        <dbReference type="ARBA" id="ARBA00005326"/>
    </source>
</evidence>
<dbReference type="Pfam" id="PF03463">
    <property type="entry name" value="eRF1_1"/>
    <property type="match status" value="1"/>
</dbReference>
<dbReference type="InterPro" id="IPR042226">
    <property type="entry name" value="eFR1_2_sf"/>
</dbReference>
<evidence type="ECO:0000313" key="11">
    <source>
        <dbReference type="EMBL" id="TQS84035.1"/>
    </source>
</evidence>
<dbReference type="InterPro" id="IPR004403">
    <property type="entry name" value="Peptide_chain-rel_eRF1/aRF1"/>
</dbReference>
<evidence type="ECO:0000256" key="7">
    <source>
        <dbReference type="ARBA" id="ARBA00022917"/>
    </source>
</evidence>
<dbReference type="Gene3D" id="3.30.1330.30">
    <property type="match status" value="1"/>
</dbReference>
<evidence type="ECO:0000313" key="12">
    <source>
        <dbReference type="Proteomes" id="UP000752814"/>
    </source>
</evidence>
<dbReference type="Proteomes" id="UP000752814">
    <property type="component" value="Unassembled WGS sequence"/>
</dbReference>
<evidence type="ECO:0000256" key="5">
    <source>
        <dbReference type="ARBA" id="ARBA00019723"/>
    </source>
</evidence>
<proteinExistence type="inferred from homology"/>
<dbReference type="FunFam" id="3.30.960.10:FF:000003">
    <property type="entry name" value="Peptide chain release factor subunit 1"/>
    <property type="match status" value="1"/>
</dbReference>
<reference evidence="11" key="1">
    <citation type="submission" date="2016-03" db="EMBL/GenBank/DDBJ databases">
        <authorList>
            <person name="Borrel G."/>
            <person name="Mccann A."/>
            <person name="O'Toole P.W."/>
        </authorList>
    </citation>
    <scope>NUCLEOTIDE SEQUENCE</scope>
    <source>
        <strain evidence="11">183</strain>
    </source>
</reference>
<evidence type="ECO:0000259" key="10">
    <source>
        <dbReference type="SMART" id="SM01194"/>
    </source>
</evidence>
<comment type="similarity">
    <text evidence="3 9">Belongs to the eukaryotic release factor 1 family.</text>
</comment>
<evidence type="ECO:0000256" key="9">
    <source>
        <dbReference type="HAMAP-Rule" id="MF_00424"/>
    </source>
</evidence>
<dbReference type="OMA" id="GPGTEKM"/>
<dbReference type="Pfam" id="PF03465">
    <property type="entry name" value="eRF1_3"/>
    <property type="match status" value="1"/>
</dbReference>
<comment type="subcellular location">
    <subcellularLocation>
        <location evidence="2 9">Cytoplasm</location>
    </subcellularLocation>
</comment>
<dbReference type="AlphaFoldDB" id="A0A8J8TDS5"/>
<dbReference type="InterPro" id="IPR005140">
    <property type="entry name" value="eRF1_Pelota-like_N"/>
</dbReference>
<feature type="domain" description="eRF1/Pelota-like N-terminal" evidence="10">
    <location>
        <begin position="9"/>
        <end position="143"/>
    </location>
</feature>
<accession>A0A8J8TDS5</accession>
<dbReference type="SMART" id="SM01194">
    <property type="entry name" value="eRF1_1"/>
    <property type="match status" value="1"/>
</dbReference>
<dbReference type="PANTHER" id="PTHR10113">
    <property type="entry name" value="PEPTIDE CHAIN RELEASE FACTOR SUBUNIT 1"/>
    <property type="match status" value="1"/>
</dbReference>
<comment type="caution">
    <text evidence="11">The sequence shown here is derived from an EMBL/GenBank/DDBJ whole genome shotgun (WGS) entry which is preliminary data.</text>
</comment>
<dbReference type="GO" id="GO:0016149">
    <property type="term" value="F:translation release factor activity, codon specific"/>
    <property type="evidence" value="ECO:0007669"/>
    <property type="project" value="UniProtKB-UniRule"/>
</dbReference>
<dbReference type="InterPro" id="IPR005141">
    <property type="entry name" value="eRF1_2"/>
</dbReference>
<dbReference type="InterPro" id="IPR005142">
    <property type="entry name" value="eRF1_3"/>
</dbReference>
<protein>
    <recommendedName>
        <fullName evidence="5 9">Peptide chain release factor subunit 1</fullName>
    </recommendedName>
    <alternativeName>
        <fullName evidence="8 9">Translation termination factor aRF1</fullName>
    </alternativeName>
</protein>
<dbReference type="InterPro" id="IPR029064">
    <property type="entry name" value="Ribosomal_eL30-like_sf"/>
</dbReference>
<dbReference type="RefSeq" id="WP_048133792.1">
    <property type="nucleotide sequence ID" value="NZ_CAYAXV010000001.1"/>
</dbReference>
<dbReference type="Gene3D" id="3.30.960.10">
    <property type="entry name" value="eRF1 domain 1"/>
    <property type="match status" value="1"/>
</dbReference>
<dbReference type="FunFam" id="3.30.420.60:FF:000003">
    <property type="entry name" value="Peptide chain release factor subunit 1"/>
    <property type="match status" value="1"/>
</dbReference>
<evidence type="ECO:0000256" key="1">
    <source>
        <dbReference type="ARBA" id="ARBA00002832"/>
    </source>
</evidence>
<evidence type="ECO:0000256" key="8">
    <source>
        <dbReference type="ARBA" id="ARBA00031168"/>
    </source>
</evidence>
<evidence type="ECO:0000256" key="6">
    <source>
        <dbReference type="ARBA" id="ARBA00022490"/>
    </source>
</evidence>
<comment type="function">
    <text evidence="1 9">Directs the termination of nascent peptide synthesis (translation) in response to the termination codons UAA, UAG and UGA.</text>
</comment>
<dbReference type="SUPFAM" id="SSF53137">
    <property type="entry name" value="Translational machinery components"/>
    <property type="match status" value="1"/>
</dbReference>
<dbReference type="InterPro" id="IPR024049">
    <property type="entry name" value="eRF1_1_sf"/>
</dbReference>
<dbReference type="Gene3D" id="3.30.420.60">
    <property type="entry name" value="eRF1 domain 2"/>
    <property type="match status" value="1"/>
</dbReference>
<name>A0A8J8TDS5_9ARCH</name>
<evidence type="ECO:0000256" key="4">
    <source>
        <dbReference type="ARBA" id="ARBA00011520"/>
    </source>
</evidence>
<dbReference type="InterPro" id="IPR020918">
    <property type="entry name" value="Peptide_chain-rel_aRF1"/>
</dbReference>
<keyword evidence="7 9" id="KW-0648">Protein biosynthesis</keyword>
<gene>
    <name evidence="9" type="primary">prf1</name>
    <name evidence="11" type="ORF">A3207_06880</name>
</gene>
<dbReference type="GO" id="GO:0005737">
    <property type="term" value="C:cytoplasm"/>
    <property type="evidence" value="ECO:0007669"/>
    <property type="project" value="UniProtKB-SubCell"/>
</dbReference>
<dbReference type="GeneID" id="41322725"/>
<dbReference type="Pfam" id="PF03464">
    <property type="entry name" value="eRF1_2"/>
    <property type="match status" value="1"/>
</dbReference>
<dbReference type="NCBIfam" id="TIGR03676">
    <property type="entry name" value="aRF1_eRF1"/>
    <property type="match status" value="1"/>
</dbReference>
<dbReference type="EMBL" id="LVVT01000007">
    <property type="protein sequence ID" value="TQS84035.1"/>
    <property type="molecule type" value="Genomic_DNA"/>
</dbReference>
<keyword evidence="6 9" id="KW-0963">Cytoplasm</keyword>
<evidence type="ECO:0000256" key="2">
    <source>
        <dbReference type="ARBA" id="ARBA00004496"/>
    </source>
</evidence>
<dbReference type="FunFam" id="3.30.1330.30:FF:000032">
    <property type="entry name" value="Eukaryotic peptide chain release factor subunit 1"/>
    <property type="match status" value="1"/>
</dbReference>
<organism evidence="11 12">
    <name type="scientific">Candidatus Methanomassiliicoccus intestinalis</name>
    <dbReference type="NCBI Taxonomy" id="1406512"/>
    <lineage>
        <taxon>Archaea</taxon>
        <taxon>Methanobacteriati</taxon>
        <taxon>Thermoplasmatota</taxon>
        <taxon>Thermoplasmata</taxon>
        <taxon>Methanomassiliicoccales</taxon>
        <taxon>Methanomassiliicoccaceae</taxon>
        <taxon>Methanomassiliicoccus</taxon>
    </lineage>
</organism>
<comment type="subunit">
    <text evidence="4 9">Heterodimer of two subunits, one of which binds GTP.</text>
</comment>
<dbReference type="HAMAP" id="MF_00424">
    <property type="entry name" value="Rel_fact_arch_1"/>
    <property type="match status" value="1"/>
</dbReference>
<dbReference type="SUPFAM" id="SSF55315">
    <property type="entry name" value="L30e-like"/>
    <property type="match status" value="1"/>
</dbReference>
<sequence length="417" mass="47096">MVADEGDYERQMEKRRYDFKRALEEIRDIHGRGTELVSVYVPPDKQISDVANYLRGELSQSQNIKSKRTQKAVSGAIESILARLKYFKTPPPNGVIFFIGEAPTSGDQTKQVQFVLEPPEPITSFMYRCDSEFYTEKLWDMLDDKETFGLLVIDRSEATVGLLKGTSIIVLKNVQSFVPSKHGRGGQSALRFERLIEIAAHEFFKKVAEIADDAFLNQESLLGILIGGPGDTKKFFITEEYLNHELRKKVLDPVDTSYTDEYGLKELVENAKTILTDLSLNREKELMQRFFRELRKPDGGLSCYGEDEVRHALALGAIDTLLISEGIRLKRVKINCQNCGEMELTVPDEDHIQCPNCKSPTPPEILESKDFIDAFYDEADQVGTKVELLTVDSEEGDILLRAFGGIVAMLRYNIGGM</sequence>
<dbReference type="SUPFAM" id="SSF55481">
    <property type="entry name" value="N-terminal domain of eukaryotic peptide chain release factor subunit 1, ERF1"/>
    <property type="match status" value="1"/>
</dbReference>